<organism evidence="1 2">
    <name type="scientific">Candidatus Falkowbacteria bacterium RIFOXYD2_FULL_34_120</name>
    <dbReference type="NCBI Taxonomy" id="1798007"/>
    <lineage>
        <taxon>Bacteria</taxon>
        <taxon>Candidatus Falkowiibacteriota</taxon>
    </lineage>
</organism>
<reference evidence="1 2" key="1">
    <citation type="journal article" date="2016" name="Nat. Commun.">
        <title>Thousands of microbial genomes shed light on interconnected biogeochemical processes in an aquifer system.</title>
        <authorList>
            <person name="Anantharaman K."/>
            <person name="Brown C.T."/>
            <person name="Hug L.A."/>
            <person name="Sharon I."/>
            <person name="Castelle C.J."/>
            <person name="Probst A.J."/>
            <person name="Thomas B.C."/>
            <person name="Singh A."/>
            <person name="Wilkins M.J."/>
            <person name="Karaoz U."/>
            <person name="Brodie E.L."/>
            <person name="Williams K.H."/>
            <person name="Hubbard S.S."/>
            <person name="Banfield J.F."/>
        </authorList>
    </citation>
    <scope>NUCLEOTIDE SEQUENCE [LARGE SCALE GENOMIC DNA]</scope>
</reference>
<name>A0A1F5TN70_9BACT</name>
<proteinExistence type="predicted"/>
<gene>
    <name evidence="1" type="ORF">A2531_01805</name>
</gene>
<accession>A0A1F5TN70</accession>
<dbReference type="AlphaFoldDB" id="A0A1F5TN70"/>
<dbReference type="EMBL" id="MFGO01000039">
    <property type="protein sequence ID" value="OGF39941.1"/>
    <property type="molecule type" value="Genomic_DNA"/>
</dbReference>
<sequence length="154" mass="18053">MREQEVTLAIEKYLRKKNWEILSLNNPFSGKSVWIKPIGGFRGKGTLIPDIIARKEKIYLIVESYEKLKIKDIGKLEKYSKPEYLDSIKEIFDEESPVLVKAMSYPEPIKLHGYPKDFIVFGIDNNYAVSSYIGKDNYFFEKREFINSNKNIFI</sequence>
<protein>
    <submittedName>
        <fullName evidence="1">Uncharacterized protein</fullName>
    </submittedName>
</protein>
<dbReference type="Proteomes" id="UP000177579">
    <property type="component" value="Unassembled WGS sequence"/>
</dbReference>
<evidence type="ECO:0000313" key="1">
    <source>
        <dbReference type="EMBL" id="OGF39941.1"/>
    </source>
</evidence>
<comment type="caution">
    <text evidence="1">The sequence shown here is derived from an EMBL/GenBank/DDBJ whole genome shotgun (WGS) entry which is preliminary data.</text>
</comment>
<evidence type="ECO:0000313" key="2">
    <source>
        <dbReference type="Proteomes" id="UP000177579"/>
    </source>
</evidence>